<name>A0A9J6E4N8_RHIMP</name>
<gene>
    <name evidence="2" type="ORF">HPB51_025284</name>
</gene>
<dbReference type="EMBL" id="JABSTU010000006">
    <property type="protein sequence ID" value="KAH8029334.1"/>
    <property type="molecule type" value="Genomic_DNA"/>
</dbReference>
<feature type="region of interest" description="Disordered" evidence="1">
    <location>
        <begin position="1"/>
        <end position="74"/>
    </location>
</feature>
<evidence type="ECO:0000256" key="1">
    <source>
        <dbReference type="SAM" id="MobiDB-lite"/>
    </source>
</evidence>
<feature type="compositionally biased region" description="Low complexity" evidence="1">
    <location>
        <begin position="101"/>
        <end position="116"/>
    </location>
</feature>
<feature type="region of interest" description="Disordered" evidence="1">
    <location>
        <begin position="88"/>
        <end position="169"/>
    </location>
</feature>
<dbReference type="VEuPathDB" id="VectorBase:LOC119168699"/>
<protein>
    <submittedName>
        <fullName evidence="2">Uncharacterized protein</fullName>
    </submittedName>
</protein>
<evidence type="ECO:0000313" key="2">
    <source>
        <dbReference type="EMBL" id="KAH8029334.1"/>
    </source>
</evidence>
<sequence length="305" mass="31792">MHGTSSKEAGVKKPPRQTGPSPALTRARKLQAAKGSHTTGKTGIPTPTSRPLNRATPGSCGRAAKSGPTPSSLKLVVLTTTCSKAAMLSSPQQDVHDSEEGSTTSSSTSSPSSSSSWEHETPPSSPTTGTERETEETGSPKPKKLAATGARGKRAASIPRNHRLVASPPGALFLPIADIKVDVTQDIEIGWEFFESLRRGRKPRQPSADSASPENRETPAVVLSAHHDDVRGESQAASSQTIEAGRAPAALSVSLAHEQAPSLSITSFPAVLPSTTRGDVPEEQQSGQGGPLLLSRSEGVAERRL</sequence>
<dbReference type="Proteomes" id="UP000821866">
    <property type="component" value="Chromosome 4"/>
</dbReference>
<feature type="compositionally biased region" description="Polar residues" evidence="1">
    <location>
        <begin position="36"/>
        <end position="51"/>
    </location>
</feature>
<comment type="caution">
    <text evidence="2">The sequence shown here is derived from an EMBL/GenBank/DDBJ whole genome shotgun (WGS) entry which is preliminary data.</text>
</comment>
<evidence type="ECO:0000313" key="3">
    <source>
        <dbReference type="Proteomes" id="UP000821866"/>
    </source>
</evidence>
<accession>A0A9J6E4N8</accession>
<organism evidence="2 3">
    <name type="scientific">Rhipicephalus microplus</name>
    <name type="common">Cattle tick</name>
    <name type="synonym">Boophilus microplus</name>
    <dbReference type="NCBI Taxonomy" id="6941"/>
    <lineage>
        <taxon>Eukaryota</taxon>
        <taxon>Metazoa</taxon>
        <taxon>Ecdysozoa</taxon>
        <taxon>Arthropoda</taxon>
        <taxon>Chelicerata</taxon>
        <taxon>Arachnida</taxon>
        <taxon>Acari</taxon>
        <taxon>Parasitiformes</taxon>
        <taxon>Ixodida</taxon>
        <taxon>Ixodoidea</taxon>
        <taxon>Ixodidae</taxon>
        <taxon>Rhipicephalinae</taxon>
        <taxon>Rhipicephalus</taxon>
        <taxon>Boophilus</taxon>
    </lineage>
</organism>
<feature type="compositionally biased region" description="Polar residues" evidence="1">
    <location>
        <begin position="264"/>
        <end position="277"/>
    </location>
</feature>
<feature type="region of interest" description="Disordered" evidence="1">
    <location>
        <begin position="194"/>
        <end position="245"/>
    </location>
</feature>
<keyword evidence="3" id="KW-1185">Reference proteome</keyword>
<reference evidence="2" key="1">
    <citation type="journal article" date="2020" name="Cell">
        <title>Large-Scale Comparative Analyses of Tick Genomes Elucidate Their Genetic Diversity and Vector Capacities.</title>
        <authorList>
            <consortium name="Tick Genome and Microbiome Consortium (TIGMIC)"/>
            <person name="Jia N."/>
            <person name="Wang J."/>
            <person name="Shi W."/>
            <person name="Du L."/>
            <person name="Sun Y."/>
            <person name="Zhan W."/>
            <person name="Jiang J.F."/>
            <person name="Wang Q."/>
            <person name="Zhang B."/>
            <person name="Ji P."/>
            <person name="Bell-Sakyi L."/>
            <person name="Cui X.M."/>
            <person name="Yuan T.T."/>
            <person name="Jiang B.G."/>
            <person name="Yang W.F."/>
            <person name="Lam T.T."/>
            <person name="Chang Q.C."/>
            <person name="Ding S.J."/>
            <person name="Wang X.J."/>
            <person name="Zhu J.G."/>
            <person name="Ruan X.D."/>
            <person name="Zhao L."/>
            <person name="Wei J.T."/>
            <person name="Ye R.Z."/>
            <person name="Que T.C."/>
            <person name="Du C.H."/>
            <person name="Zhou Y.H."/>
            <person name="Cheng J.X."/>
            <person name="Dai P.F."/>
            <person name="Guo W.B."/>
            <person name="Han X.H."/>
            <person name="Huang E.J."/>
            <person name="Li L.F."/>
            <person name="Wei W."/>
            <person name="Gao Y.C."/>
            <person name="Liu J.Z."/>
            <person name="Shao H.Z."/>
            <person name="Wang X."/>
            <person name="Wang C.C."/>
            <person name="Yang T.C."/>
            <person name="Huo Q.B."/>
            <person name="Li W."/>
            <person name="Chen H.Y."/>
            <person name="Chen S.E."/>
            <person name="Zhou L.G."/>
            <person name="Ni X.B."/>
            <person name="Tian J.H."/>
            <person name="Sheng Y."/>
            <person name="Liu T."/>
            <person name="Pan Y.S."/>
            <person name="Xia L.Y."/>
            <person name="Li J."/>
            <person name="Zhao F."/>
            <person name="Cao W.C."/>
        </authorList>
    </citation>
    <scope>NUCLEOTIDE SEQUENCE</scope>
    <source>
        <strain evidence="2">Rmic-2018</strain>
    </source>
</reference>
<feature type="region of interest" description="Disordered" evidence="1">
    <location>
        <begin position="264"/>
        <end position="305"/>
    </location>
</feature>
<dbReference type="AlphaFoldDB" id="A0A9J6E4N8"/>
<proteinExistence type="predicted"/>
<reference evidence="2" key="2">
    <citation type="submission" date="2021-09" db="EMBL/GenBank/DDBJ databases">
        <authorList>
            <person name="Jia N."/>
            <person name="Wang J."/>
            <person name="Shi W."/>
            <person name="Du L."/>
            <person name="Sun Y."/>
            <person name="Zhan W."/>
            <person name="Jiang J."/>
            <person name="Wang Q."/>
            <person name="Zhang B."/>
            <person name="Ji P."/>
            <person name="Sakyi L.B."/>
            <person name="Cui X."/>
            <person name="Yuan T."/>
            <person name="Jiang B."/>
            <person name="Yang W."/>
            <person name="Lam T.T.-Y."/>
            <person name="Chang Q."/>
            <person name="Ding S."/>
            <person name="Wang X."/>
            <person name="Zhu J."/>
            <person name="Ruan X."/>
            <person name="Zhao L."/>
            <person name="Wei J."/>
            <person name="Que T."/>
            <person name="Du C."/>
            <person name="Cheng J."/>
            <person name="Dai P."/>
            <person name="Han X."/>
            <person name="Huang E."/>
            <person name="Gao Y."/>
            <person name="Liu J."/>
            <person name="Shao H."/>
            <person name="Ye R."/>
            <person name="Li L."/>
            <person name="Wei W."/>
            <person name="Wang X."/>
            <person name="Wang C."/>
            <person name="Huo Q."/>
            <person name="Li W."/>
            <person name="Guo W."/>
            <person name="Chen H."/>
            <person name="Chen S."/>
            <person name="Zhou L."/>
            <person name="Zhou L."/>
            <person name="Ni X."/>
            <person name="Tian J."/>
            <person name="Zhou Y."/>
            <person name="Sheng Y."/>
            <person name="Liu T."/>
            <person name="Pan Y."/>
            <person name="Xia L."/>
            <person name="Li J."/>
            <person name="Zhao F."/>
            <person name="Cao W."/>
        </authorList>
    </citation>
    <scope>NUCLEOTIDE SEQUENCE</scope>
    <source>
        <strain evidence="2">Rmic-2018</strain>
        <tissue evidence="2">Larvae</tissue>
    </source>
</reference>